<dbReference type="GO" id="GO:0015288">
    <property type="term" value="F:porin activity"/>
    <property type="evidence" value="ECO:0007669"/>
    <property type="project" value="InterPro"/>
</dbReference>
<dbReference type="GO" id="GO:0008643">
    <property type="term" value="P:carbohydrate transport"/>
    <property type="evidence" value="ECO:0007669"/>
    <property type="project" value="InterPro"/>
</dbReference>
<dbReference type="HOGENOM" id="CLU_545978_0_0_4"/>
<name>A0A0C5JQI5_9PROT</name>
<keyword evidence="2" id="KW-0732">Signal</keyword>
<sequence>MALIQCLPALVGSLLPAFCFAEVAETEDWNAKFQATYVWQDKRPFPAAYSGTNSLSAGKEHSYSFTATAALGFRPWAGGELYFNPEAAQGVPLSNLTGLGGFTNGEIARSSGPTLTVYRARLFLRQTWGMSGEQEIVESAANQLVGTVDKRRWVLTAGNLSVLDVFDGNAYSHDPRTQFLNWSLMTHGAYDYAADARGYSWGIALEWYHDDWTVRAGRFIQPKEPNQQALDPHIFQHYGDQLEVEHAHTIGGQPGKLRVLAFRNRAKMSSFQDALNLAARTGGTPDINDVRTGEQVKHGFGLNLEQAMSNNVGLFARASWADGRTETYAFTEIDRSMSGGAVVRGTSWGREQDSMGVALARNGLSKVHRNYLAAGGMGFFIGDGRLNYRPETVFEAFYNLNLTKAAWVSLDWQRIRNPAYNADRGPVNVASVRLHTEF</sequence>
<dbReference type="AlphaFoldDB" id="A0A0C5JQI5"/>
<accession>A0A0C5JQI5</accession>
<dbReference type="InterPro" id="IPR007049">
    <property type="entry name" value="Carb-sel_porin_OprB"/>
</dbReference>
<dbReference type="Gene3D" id="2.40.160.180">
    <property type="entry name" value="Carbohydrate-selective porin OprB"/>
    <property type="match status" value="1"/>
</dbReference>
<evidence type="ECO:0000256" key="1">
    <source>
        <dbReference type="ARBA" id="ARBA00008769"/>
    </source>
</evidence>
<dbReference type="InterPro" id="IPR038673">
    <property type="entry name" value="OprB_sf"/>
</dbReference>
<comment type="similarity">
    <text evidence="1 2">Belongs to the OprB family.</text>
</comment>
<dbReference type="PATRIC" id="fig|1565605.3.peg.1592"/>
<dbReference type="GO" id="GO:0016020">
    <property type="term" value="C:membrane"/>
    <property type="evidence" value="ECO:0007669"/>
    <property type="project" value="InterPro"/>
</dbReference>
<dbReference type="KEGG" id="rbu:PG1C_07545"/>
<evidence type="ECO:0000313" key="4">
    <source>
        <dbReference type="Proteomes" id="UP000061603"/>
    </source>
</evidence>
<dbReference type="STRING" id="1565605.PG1C_07545"/>
<evidence type="ECO:0000256" key="2">
    <source>
        <dbReference type="RuleBase" id="RU363072"/>
    </source>
</evidence>
<organism evidence="3 4">
    <name type="scientific">Rugosibacter aromaticivorans</name>
    <dbReference type="NCBI Taxonomy" id="1565605"/>
    <lineage>
        <taxon>Bacteria</taxon>
        <taxon>Pseudomonadati</taxon>
        <taxon>Pseudomonadota</taxon>
        <taxon>Betaproteobacteria</taxon>
        <taxon>Nitrosomonadales</taxon>
        <taxon>Sterolibacteriaceae</taxon>
        <taxon>Rugosibacter</taxon>
    </lineage>
</organism>
<protein>
    <submittedName>
        <fullName evidence="3">Porin</fullName>
    </submittedName>
</protein>
<feature type="chain" id="PRO_5007227782" evidence="2">
    <location>
        <begin position="22"/>
        <end position="438"/>
    </location>
</feature>
<reference evidence="3 4" key="1">
    <citation type="journal article" date="2015" name="Genome Announc.">
        <title>Complete Genome Sequence of a Novel Bacterium within the Family Rhodocyclaceae That Degrades Polycyclic Aromatic Hydrocarbons.</title>
        <authorList>
            <person name="Singleton D.R."/>
            <person name="Dickey A.N."/>
            <person name="Scholl E.H."/>
            <person name="Wright F.A."/>
            <person name="Aitken M.D."/>
        </authorList>
    </citation>
    <scope>NUCLEOTIDE SEQUENCE [LARGE SCALE GENOMIC DNA]</scope>
    <source>
        <strain evidence="4">PG1-Ca6</strain>
    </source>
</reference>
<dbReference type="Proteomes" id="UP000061603">
    <property type="component" value="Chromosome"/>
</dbReference>
<proteinExistence type="inferred from homology"/>
<dbReference type="EMBL" id="CP010554">
    <property type="protein sequence ID" value="AJP49506.1"/>
    <property type="molecule type" value="Genomic_DNA"/>
</dbReference>
<feature type="signal peptide" evidence="2">
    <location>
        <begin position="1"/>
        <end position="21"/>
    </location>
</feature>
<gene>
    <name evidence="3" type="ORF">PG1C_07545</name>
</gene>
<evidence type="ECO:0000313" key="3">
    <source>
        <dbReference type="EMBL" id="AJP49506.1"/>
    </source>
</evidence>
<dbReference type="Pfam" id="PF04966">
    <property type="entry name" value="OprB"/>
    <property type="match status" value="1"/>
</dbReference>
<keyword evidence="4" id="KW-1185">Reference proteome</keyword>